<dbReference type="InterPro" id="IPR036465">
    <property type="entry name" value="vWFA_dom_sf"/>
</dbReference>
<dbReference type="Pfam" id="PF00092">
    <property type="entry name" value="VWA"/>
    <property type="match status" value="1"/>
</dbReference>
<dbReference type="Proteomes" id="UP000217349">
    <property type="component" value="Chromosome"/>
</dbReference>
<keyword evidence="1" id="KW-0472">Membrane</keyword>
<dbReference type="OrthoDB" id="6206554at2"/>
<dbReference type="Gene3D" id="3.40.50.410">
    <property type="entry name" value="von Willebrand factor, type A domain"/>
    <property type="match status" value="1"/>
</dbReference>
<dbReference type="KEGG" id="sulj:SJPD1_0270"/>
<name>A0A290HSN6_9BACT</name>
<feature type="domain" description="VWFA" evidence="2">
    <location>
        <begin position="81"/>
        <end position="258"/>
    </location>
</feature>
<proteinExistence type="predicted"/>
<dbReference type="PANTHER" id="PTHR37947:SF1">
    <property type="entry name" value="BLL2462 PROTEIN"/>
    <property type="match status" value="1"/>
</dbReference>
<dbReference type="SUPFAM" id="SSF53300">
    <property type="entry name" value="vWA-like"/>
    <property type="match status" value="1"/>
</dbReference>
<evidence type="ECO:0000256" key="1">
    <source>
        <dbReference type="SAM" id="Phobius"/>
    </source>
</evidence>
<accession>A0A290HSN6</accession>
<gene>
    <name evidence="3" type="ORF">SJPD1_0270</name>
</gene>
<dbReference type="PROSITE" id="PS50234">
    <property type="entry name" value="VWFA"/>
    <property type="match status" value="1"/>
</dbReference>
<dbReference type="PANTHER" id="PTHR37947">
    <property type="entry name" value="BLL2462 PROTEIN"/>
    <property type="match status" value="1"/>
</dbReference>
<keyword evidence="1" id="KW-0812">Transmembrane</keyword>
<sequence length="303" mass="34178">MMFTFEYPYLFLGLLVFIVCAFTCKEKHSTIYMPHLLSLPLHVKTNHLHAILKWLGISMLFTALASPVIQSKEEQLRLSHSILLLLDVSESMHKEMFDRTMMKSKFVLSKELAASFIEKRKMDNIGVIVFGDFAYVATPLTYDYESASMIVQNLEEGIAGKKTAMYDALFLATRLLQNNSAKEKVVVLLTDGFNTTGNIPLDAALRALESEKIKVYAIGIGREGEFDEGVLSLLAQKSGGAFFKANNAKTLEEIYTKIDAMEQSLQHSSGKYHYQYLYMYPLLIAFLALLGYGKLAFRQNVCN</sequence>
<evidence type="ECO:0000313" key="4">
    <source>
        <dbReference type="Proteomes" id="UP000217349"/>
    </source>
</evidence>
<organism evidence="3 4">
    <name type="scientific">Sulfurospirillum diekertiae</name>
    <dbReference type="NCBI Taxonomy" id="1854492"/>
    <lineage>
        <taxon>Bacteria</taxon>
        <taxon>Pseudomonadati</taxon>
        <taxon>Campylobacterota</taxon>
        <taxon>Epsilonproteobacteria</taxon>
        <taxon>Campylobacterales</taxon>
        <taxon>Sulfurospirillaceae</taxon>
        <taxon>Sulfurospirillum</taxon>
    </lineage>
</organism>
<dbReference type="SMART" id="SM00327">
    <property type="entry name" value="VWA"/>
    <property type="match status" value="1"/>
</dbReference>
<protein>
    <recommendedName>
        <fullName evidence="2">VWFA domain-containing protein</fullName>
    </recommendedName>
</protein>
<keyword evidence="1" id="KW-1133">Transmembrane helix</keyword>
<dbReference type="InterPro" id="IPR002035">
    <property type="entry name" value="VWF_A"/>
</dbReference>
<evidence type="ECO:0000313" key="3">
    <source>
        <dbReference type="EMBL" id="ATB68399.1"/>
    </source>
</evidence>
<dbReference type="EMBL" id="CP023275">
    <property type="protein sequence ID" value="ATB68399.1"/>
    <property type="molecule type" value="Genomic_DNA"/>
</dbReference>
<evidence type="ECO:0000259" key="2">
    <source>
        <dbReference type="PROSITE" id="PS50234"/>
    </source>
</evidence>
<reference evidence="4" key="1">
    <citation type="submission" date="2017-09" db="EMBL/GenBank/DDBJ databases">
        <title>The complete genome of Sulfurospirillum sp. JPD-1.</title>
        <authorList>
            <person name="Goris T."/>
        </authorList>
    </citation>
    <scope>NUCLEOTIDE SEQUENCE [LARGE SCALE GENOMIC DNA]</scope>
    <source>
        <strain evidence="4">JPD-1</strain>
    </source>
</reference>
<dbReference type="AlphaFoldDB" id="A0A290HSN6"/>
<feature type="transmembrane region" description="Helical" evidence="1">
    <location>
        <begin position="277"/>
        <end position="297"/>
    </location>
</feature>